<feature type="domain" description="Creatinase N-terminal" evidence="5">
    <location>
        <begin position="8"/>
        <end position="140"/>
    </location>
</feature>
<evidence type="ECO:0000313" key="7">
    <source>
        <dbReference type="Proteomes" id="UP000198853"/>
    </source>
</evidence>
<sequence length="367" mass="41289">MDNQYEKRINRIKEHLHQTNMNVALITSPKNVYYLTGFFTEPFERFMALVIDNRHNEVYLFVPALDKDAAKNAAIVGNVIPIEDSEDHVQILADFLNPNLLSIGIEKDHISLQQYEDLSVTLNDTSFYDIGAYIMSLRVIKSQDEIHKIKGAIKAIEKVMEKGEEKIRFGMSELDLVSELEYHMRKNGAEGPSFPTIALFGENSALPHGKPGSRYIRKGDFVLIDMGVIVDGYCSDITRTFLFGEGTAEKHTIYNIVKEANEKAIEAVKIGEPLGVIDEAARSYIIEKGYGDYFNNRIGHGLGIDVHEKPSLHNQNDNKIEPGMVFTIEPGIYLPEFGGVRIEDNVYVKESGGVEVLTTYPTDLKIL</sequence>
<dbReference type="SUPFAM" id="SSF55920">
    <property type="entry name" value="Creatinase/aminopeptidase"/>
    <property type="match status" value="1"/>
</dbReference>
<gene>
    <name evidence="6" type="ORF">SAMN04488123_1165</name>
</gene>
<protein>
    <submittedName>
        <fullName evidence="6">Xaa-Pro dipeptidase</fullName>
    </submittedName>
</protein>
<keyword evidence="7" id="KW-1185">Reference proteome</keyword>
<evidence type="ECO:0000259" key="4">
    <source>
        <dbReference type="Pfam" id="PF00557"/>
    </source>
</evidence>
<dbReference type="Gene3D" id="3.40.350.10">
    <property type="entry name" value="Creatinase/prolidase N-terminal domain"/>
    <property type="match status" value="1"/>
</dbReference>
<dbReference type="PANTHER" id="PTHR46112">
    <property type="entry name" value="AMINOPEPTIDASE"/>
    <property type="match status" value="1"/>
</dbReference>
<feature type="domain" description="Peptidase M24" evidence="4">
    <location>
        <begin position="148"/>
        <end position="350"/>
    </location>
</feature>
<evidence type="ECO:0000313" key="6">
    <source>
        <dbReference type="EMBL" id="SDJ12965.1"/>
    </source>
</evidence>
<name>A0A1G8R8W2_9BACI</name>
<evidence type="ECO:0000256" key="3">
    <source>
        <dbReference type="ARBA" id="ARBA00023211"/>
    </source>
</evidence>
<dbReference type="OrthoDB" id="9806388at2"/>
<comment type="similarity">
    <text evidence="2">Belongs to the peptidase M24B family.</text>
</comment>
<dbReference type="Proteomes" id="UP000198853">
    <property type="component" value="Unassembled WGS sequence"/>
</dbReference>
<dbReference type="AlphaFoldDB" id="A0A1G8R8W2"/>
<keyword evidence="3" id="KW-0464">Manganese</keyword>
<evidence type="ECO:0000256" key="2">
    <source>
        <dbReference type="ARBA" id="ARBA00008766"/>
    </source>
</evidence>
<proteinExistence type="inferred from homology"/>
<comment type="cofactor">
    <cofactor evidence="1">
        <name>Mn(2+)</name>
        <dbReference type="ChEBI" id="CHEBI:29035"/>
    </cofactor>
</comment>
<dbReference type="PANTHER" id="PTHR46112:SF10">
    <property type="entry name" value="DIPEPTIDASE YKVY-RELATED"/>
    <property type="match status" value="1"/>
</dbReference>
<dbReference type="GO" id="GO:0008235">
    <property type="term" value="F:metalloexopeptidase activity"/>
    <property type="evidence" value="ECO:0007669"/>
    <property type="project" value="UniProtKB-ARBA"/>
</dbReference>
<evidence type="ECO:0000259" key="5">
    <source>
        <dbReference type="Pfam" id="PF01321"/>
    </source>
</evidence>
<reference evidence="6 7" key="1">
    <citation type="submission" date="2016-10" db="EMBL/GenBank/DDBJ databases">
        <authorList>
            <person name="de Groot N.N."/>
        </authorList>
    </citation>
    <scope>NUCLEOTIDE SEQUENCE [LARGE SCALE GENOMIC DNA]</scope>
    <source>
        <strain evidence="6 7">DSM 21771</strain>
    </source>
</reference>
<accession>A0A1G8R8W2</accession>
<organism evidence="6 7">
    <name type="scientific">Natribacillus halophilus</name>
    <dbReference type="NCBI Taxonomy" id="549003"/>
    <lineage>
        <taxon>Bacteria</taxon>
        <taxon>Bacillati</taxon>
        <taxon>Bacillota</taxon>
        <taxon>Bacilli</taxon>
        <taxon>Bacillales</taxon>
        <taxon>Bacillaceae</taxon>
        <taxon>Natribacillus</taxon>
    </lineage>
</organism>
<dbReference type="InterPro" id="IPR001714">
    <property type="entry name" value="Pept_M24_MAP"/>
</dbReference>
<dbReference type="InterPro" id="IPR036005">
    <property type="entry name" value="Creatinase/aminopeptidase-like"/>
</dbReference>
<dbReference type="CDD" id="cd01092">
    <property type="entry name" value="APP-like"/>
    <property type="match status" value="1"/>
</dbReference>
<dbReference type="Gene3D" id="3.90.230.10">
    <property type="entry name" value="Creatinase/methionine aminopeptidase superfamily"/>
    <property type="match status" value="1"/>
</dbReference>
<dbReference type="InterPro" id="IPR000587">
    <property type="entry name" value="Creatinase_N"/>
</dbReference>
<evidence type="ECO:0000256" key="1">
    <source>
        <dbReference type="ARBA" id="ARBA00001936"/>
    </source>
</evidence>
<dbReference type="RefSeq" id="WP_090399412.1">
    <property type="nucleotide sequence ID" value="NZ_FNEN01000016.1"/>
</dbReference>
<dbReference type="InterPro" id="IPR000994">
    <property type="entry name" value="Pept_M24"/>
</dbReference>
<dbReference type="InterPro" id="IPR050659">
    <property type="entry name" value="Peptidase_M24B"/>
</dbReference>
<dbReference type="GO" id="GO:0004177">
    <property type="term" value="F:aminopeptidase activity"/>
    <property type="evidence" value="ECO:0007669"/>
    <property type="project" value="UniProtKB-ARBA"/>
</dbReference>
<dbReference type="Pfam" id="PF00557">
    <property type="entry name" value="Peptidase_M24"/>
    <property type="match status" value="1"/>
</dbReference>
<dbReference type="EMBL" id="FNEN01000016">
    <property type="protein sequence ID" value="SDJ12965.1"/>
    <property type="molecule type" value="Genomic_DNA"/>
</dbReference>
<dbReference type="InterPro" id="IPR029149">
    <property type="entry name" value="Creatin/AminoP/Spt16_N"/>
</dbReference>
<dbReference type="PRINTS" id="PR00599">
    <property type="entry name" value="MAPEPTIDASE"/>
</dbReference>
<dbReference type="Pfam" id="PF01321">
    <property type="entry name" value="Creatinase_N"/>
    <property type="match status" value="1"/>
</dbReference>
<dbReference type="SUPFAM" id="SSF53092">
    <property type="entry name" value="Creatinase/prolidase N-terminal domain"/>
    <property type="match status" value="1"/>
</dbReference>